<name>A0AAD3TK64_NEPGR</name>
<dbReference type="Gene3D" id="3.40.50.720">
    <property type="entry name" value="NAD(P)-binding Rossmann-like Domain"/>
    <property type="match status" value="2"/>
</dbReference>
<dbReference type="Pfam" id="PF01073">
    <property type="entry name" value="3Beta_HSD"/>
    <property type="match status" value="1"/>
</dbReference>
<protein>
    <recommendedName>
        <fullName evidence="5">3-beta hydroxysteroid dehydrogenase/isomerase domain-containing protein</fullName>
    </recommendedName>
</protein>
<dbReference type="InterPro" id="IPR036291">
    <property type="entry name" value="NAD(P)-bd_dom_sf"/>
</dbReference>
<dbReference type="PANTHER" id="PTHR10366">
    <property type="entry name" value="NAD DEPENDENT EPIMERASE/DEHYDRATASE"/>
    <property type="match status" value="1"/>
</dbReference>
<feature type="domain" description="3-beta hydroxysteroid dehydrogenase/isomerase" evidence="5">
    <location>
        <begin position="11"/>
        <end position="186"/>
    </location>
</feature>
<dbReference type="Proteomes" id="UP001279734">
    <property type="component" value="Unassembled WGS sequence"/>
</dbReference>
<evidence type="ECO:0000256" key="2">
    <source>
        <dbReference type="ARBA" id="ARBA00023002"/>
    </source>
</evidence>
<accession>A0AAD3TK64</accession>
<organism evidence="6 7">
    <name type="scientific">Nepenthes gracilis</name>
    <name type="common">Slender pitcher plant</name>
    <dbReference type="NCBI Taxonomy" id="150966"/>
    <lineage>
        <taxon>Eukaryota</taxon>
        <taxon>Viridiplantae</taxon>
        <taxon>Streptophyta</taxon>
        <taxon>Embryophyta</taxon>
        <taxon>Tracheophyta</taxon>
        <taxon>Spermatophyta</taxon>
        <taxon>Magnoliopsida</taxon>
        <taxon>eudicotyledons</taxon>
        <taxon>Gunneridae</taxon>
        <taxon>Pentapetalae</taxon>
        <taxon>Caryophyllales</taxon>
        <taxon>Nepenthaceae</taxon>
        <taxon>Nepenthes</taxon>
    </lineage>
</organism>
<evidence type="ECO:0000256" key="4">
    <source>
        <dbReference type="RuleBase" id="RU004475"/>
    </source>
</evidence>
<gene>
    <name evidence="6" type="ORF">Nepgr_032301</name>
</gene>
<sequence length="309" mass="34400">MSREGKKAVCVTGTSGYIDSWLVKLLLLHVYIIKATICDLSDPRKTKHLLALDGANKRLQLFKANLLEDGSFDSAVDGCEGVFHTASPVTVHVKDSQEELLDPIVKGTLNILSSCAKFASIKRVVLTSSVAAVEYNGRPQTPEVVVDESWFFDPEVCKEAKMWYLLAKTLAEEAAWKLAKERELISGAKTYPNLALGWVHVGDVASAHIQAFEIPSTNGRHCLVESVVHYSEVVKILHELYPDLRLPIECSDGNPFMPTYEVSKERAKSLGIDYIPLKVSLRETVESLKAKNDLFNPSCGKTFWRDYDL</sequence>
<dbReference type="InterPro" id="IPR050425">
    <property type="entry name" value="NAD(P)_dehydrat-like"/>
</dbReference>
<dbReference type="PANTHER" id="PTHR10366:SF852">
    <property type="entry name" value="CINNAMOYL-COA REDUCTASE CAD2"/>
    <property type="match status" value="1"/>
</dbReference>
<evidence type="ECO:0000256" key="1">
    <source>
        <dbReference type="ARBA" id="ARBA00022857"/>
    </source>
</evidence>
<evidence type="ECO:0000313" key="6">
    <source>
        <dbReference type="EMBL" id="GMH30458.1"/>
    </source>
</evidence>
<dbReference type="AlphaFoldDB" id="A0AAD3TK64"/>
<dbReference type="SUPFAM" id="SSF51735">
    <property type="entry name" value="NAD(P)-binding Rossmann-fold domains"/>
    <property type="match status" value="1"/>
</dbReference>
<keyword evidence="1" id="KW-0521">NADP</keyword>
<evidence type="ECO:0000313" key="7">
    <source>
        <dbReference type="Proteomes" id="UP001279734"/>
    </source>
</evidence>
<dbReference type="FunFam" id="3.40.50.720:FF:000085">
    <property type="entry name" value="Dihydroflavonol reductase"/>
    <property type="match status" value="1"/>
</dbReference>
<dbReference type="EMBL" id="BSYO01000038">
    <property type="protein sequence ID" value="GMH30458.1"/>
    <property type="molecule type" value="Genomic_DNA"/>
</dbReference>
<dbReference type="GO" id="GO:0006694">
    <property type="term" value="P:steroid biosynthetic process"/>
    <property type="evidence" value="ECO:0007669"/>
    <property type="project" value="InterPro"/>
</dbReference>
<evidence type="ECO:0000259" key="5">
    <source>
        <dbReference type="Pfam" id="PF01073"/>
    </source>
</evidence>
<proteinExistence type="inferred from homology"/>
<comment type="caution">
    <text evidence="6">The sequence shown here is derived from an EMBL/GenBank/DDBJ whole genome shotgun (WGS) entry which is preliminary data.</text>
</comment>
<dbReference type="CDD" id="cd08958">
    <property type="entry name" value="FR_SDR_e"/>
    <property type="match status" value="1"/>
</dbReference>
<reference evidence="6" key="1">
    <citation type="submission" date="2023-05" db="EMBL/GenBank/DDBJ databases">
        <title>Nepenthes gracilis genome sequencing.</title>
        <authorList>
            <person name="Fukushima K."/>
        </authorList>
    </citation>
    <scope>NUCLEOTIDE SEQUENCE</scope>
    <source>
        <strain evidence="6">SING2019-196</strain>
    </source>
</reference>
<dbReference type="InterPro" id="IPR002225">
    <property type="entry name" value="3Beta_OHSteriod_DH/Estase"/>
</dbReference>
<keyword evidence="7" id="KW-1185">Reference proteome</keyword>
<evidence type="ECO:0000256" key="3">
    <source>
        <dbReference type="ARBA" id="ARBA00023445"/>
    </source>
</evidence>
<keyword evidence="2 4" id="KW-0560">Oxidoreductase</keyword>
<comment type="similarity">
    <text evidence="3">Belongs to the NAD(P)-dependent epimerase/dehydratase family. Dihydroflavonol-4-reductase subfamily.</text>
</comment>
<comment type="similarity">
    <text evidence="4">Belongs to the 3-beta-HSD family.</text>
</comment>
<dbReference type="GO" id="GO:0016616">
    <property type="term" value="F:oxidoreductase activity, acting on the CH-OH group of donors, NAD or NADP as acceptor"/>
    <property type="evidence" value="ECO:0007669"/>
    <property type="project" value="InterPro"/>
</dbReference>